<evidence type="ECO:0000313" key="2">
    <source>
        <dbReference type="Proteomes" id="UP001549031"/>
    </source>
</evidence>
<sequence>MNGLSVMTGRLPYWDFTNLWGGGRIALEGHVGQLSDLESYRPALRALLSPWLLDQEWS</sequence>
<dbReference type="Proteomes" id="UP001549031">
    <property type="component" value="Unassembled WGS sequence"/>
</dbReference>
<proteinExistence type="predicted"/>
<protein>
    <submittedName>
        <fullName evidence="1">Uncharacterized protein</fullName>
    </submittedName>
</protein>
<comment type="caution">
    <text evidence="1">The sequence shown here is derived from an EMBL/GenBank/DDBJ whole genome shotgun (WGS) entry which is preliminary data.</text>
</comment>
<reference evidence="1 2" key="1">
    <citation type="submission" date="2024-06" db="EMBL/GenBank/DDBJ databases">
        <title>Genomic Encyclopedia of Type Strains, Phase IV (KMG-IV): sequencing the most valuable type-strain genomes for metagenomic binning, comparative biology and taxonomic classification.</title>
        <authorList>
            <person name="Goeker M."/>
        </authorList>
    </citation>
    <scope>NUCLEOTIDE SEQUENCE [LARGE SCALE GENOMIC DNA]</scope>
    <source>
        <strain evidence="1 2">DSM 105042</strain>
    </source>
</reference>
<dbReference type="EMBL" id="JBEPLJ010000010">
    <property type="protein sequence ID" value="MET3586809.1"/>
    <property type="molecule type" value="Genomic_DNA"/>
</dbReference>
<accession>A0ABV2H8M0</accession>
<gene>
    <name evidence="1" type="ORF">ABID21_002929</name>
</gene>
<keyword evidence="2" id="KW-1185">Reference proteome</keyword>
<organism evidence="1 2">
    <name type="scientific">Pseudorhizobium tarimense</name>
    <dbReference type="NCBI Taxonomy" id="1079109"/>
    <lineage>
        <taxon>Bacteria</taxon>
        <taxon>Pseudomonadati</taxon>
        <taxon>Pseudomonadota</taxon>
        <taxon>Alphaproteobacteria</taxon>
        <taxon>Hyphomicrobiales</taxon>
        <taxon>Rhizobiaceae</taxon>
        <taxon>Rhizobium/Agrobacterium group</taxon>
        <taxon>Pseudorhizobium</taxon>
    </lineage>
</organism>
<name>A0ABV2H8M0_9HYPH</name>
<evidence type="ECO:0000313" key="1">
    <source>
        <dbReference type="EMBL" id="MET3586809.1"/>
    </source>
</evidence>
<dbReference type="RefSeq" id="WP_247244506.1">
    <property type="nucleotide sequence ID" value="NZ_JALJRA010000010.1"/>
</dbReference>